<comment type="caution">
    <text evidence="1">The sequence shown here is derived from an EMBL/GenBank/DDBJ whole genome shotgun (WGS) entry which is preliminary data.</text>
</comment>
<dbReference type="Proteomes" id="UP001432027">
    <property type="component" value="Unassembled WGS sequence"/>
</dbReference>
<dbReference type="EMBL" id="BTSX01000003">
    <property type="protein sequence ID" value="GMS89793.1"/>
    <property type="molecule type" value="Genomic_DNA"/>
</dbReference>
<sequence length="126" mass="14941">CLSRTNGNENDDCSEETDCVCSNRIFLLHRILCHILPCLLLYRIPYRLLHIDRHRILFLLLHGHRSHRIHHHVLQQHKAGIPGSCQEWVNEPSSSLSSRCESSVHRARFHSVCLWRQWHRRVAQSR</sequence>
<name>A0AAV5T3C4_9BILA</name>
<organism evidence="1 2">
    <name type="scientific">Pristionchus entomophagus</name>
    <dbReference type="NCBI Taxonomy" id="358040"/>
    <lineage>
        <taxon>Eukaryota</taxon>
        <taxon>Metazoa</taxon>
        <taxon>Ecdysozoa</taxon>
        <taxon>Nematoda</taxon>
        <taxon>Chromadorea</taxon>
        <taxon>Rhabditida</taxon>
        <taxon>Rhabditina</taxon>
        <taxon>Diplogasteromorpha</taxon>
        <taxon>Diplogasteroidea</taxon>
        <taxon>Neodiplogasteridae</taxon>
        <taxon>Pristionchus</taxon>
    </lineage>
</organism>
<reference evidence="1" key="1">
    <citation type="submission" date="2023-10" db="EMBL/GenBank/DDBJ databases">
        <title>Genome assembly of Pristionchus species.</title>
        <authorList>
            <person name="Yoshida K."/>
            <person name="Sommer R.J."/>
        </authorList>
    </citation>
    <scope>NUCLEOTIDE SEQUENCE</scope>
    <source>
        <strain evidence="1">RS0144</strain>
    </source>
</reference>
<keyword evidence="2" id="KW-1185">Reference proteome</keyword>
<protein>
    <recommendedName>
        <fullName evidence="3">G protein-coupled receptor</fullName>
    </recommendedName>
</protein>
<proteinExistence type="predicted"/>
<dbReference type="AlphaFoldDB" id="A0AAV5T3C4"/>
<evidence type="ECO:0000313" key="1">
    <source>
        <dbReference type="EMBL" id="GMS89793.1"/>
    </source>
</evidence>
<evidence type="ECO:0008006" key="3">
    <source>
        <dbReference type="Google" id="ProtNLM"/>
    </source>
</evidence>
<accession>A0AAV5T3C4</accession>
<feature type="non-terminal residue" evidence="1">
    <location>
        <position position="1"/>
    </location>
</feature>
<gene>
    <name evidence="1" type="ORF">PENTCL1PPCAC_11968</name>
</gene>
<evidence type="ECO:0000313" key="2">
    <source>
        <dbReference type="Proteomes" id="UP001432027"/>
    </source>
</evidence>